<organism evidence="1 2">
    <name type="scientific">Paeniglutamicibacter gangotriensis</name>
    <dbReference type="NCBI Taxonomy" id="254787"/>
    <lineage>
        <taxon>Bacteria</taxon>
        <taxon>Bacillati</taxon>
        <taxon>Actinomycetota</taxon>
        <taxon>Actinomycetes</taxon>
        <taxon>Micrococcales</taxon>
        <taxon>Micrococcaceae</taxon>
        <taxon>Paeniglutamicibacter</taxon>
    </lineage>
</organism>
<evidence type="ECO:0000313" key="2">
    <source>
        <dbReference type="Proteomes" id="UP000323856"/>
    </source>
</evidence>
<dbReference type="EMBL" id="VOBL01000008">
    <property type="protein sequence ID" value="KAA0977113.1"/>
    <property type="molecule type" value="Genomic_DNA"/>
</dbReference>
<reference evidence="1 2" key="1">
    <citation type="submission" date="2019-07" db="EMBL/GenBank/DDBJ databases">
        <title>Analysis of the biochemical properties, biological activity and biotechnological potential of siderophores and biosurfactants produced by Antarctic psychrotolerant bacteria.</title>
        <authorList>
            <person name="Styczynski M."/>
            <person name="Krucon T."/>
            <person name="Decewicz P."/>
            <person name="Dziewit L."/>
        </authorList>
    </citation>
    <scope>NUCLEOTIDE SEQUENCE [LARGE SCALE GENOMIC DNA]</scope>
    <source>
        <strain evidence="1 2">ANT_H27</strain>
    </source>
</reference>
<protein>
    <submittedName>
        <fullName evidence="1">Uncharacterized protein</fullName>
    </submittedName>
</protein>
<proteinExistence type="predicted"/>
<evidence type="ECO:0000313" key="1">
    <source>
        <dbReference type="EMBL" id="KAA0977113.1"/>
    </source>
</evidence>
<accession>A0A5B0EE09</accession>
<sequence length="59" mass="6167">MLLGHARVLAHHYVAVPAEDAITTVPWHAAALPGPMATRSAKNAIVDQSAAQSAMSEFS</sequence>
<comment type="caution">
    <text evidence="1">The sequence shown here is derived from an EMBL/GenBank/DDBJ whole genome shotgun (WGS) entry which is preliminary data.</text>
</comment>
<dbReference type="RefSeq" id="WP_149619497.1">
    <property type="nucleotide sequence ID" value="NZ_VOBL01000008.1"/>
</dbReference>
<dbReference type="AlphaFoldDB" id="A0A5B0EE09"/>
<dbReference type="Proteomes" id="UP000323856">
    <property type="component" value="Unassembled WGS sequence"/>
</dbReference>
<gene>
    <name evidence="1" type="ORF">FQ154_09420</name>
</gene>
<name>A0A5B0EE09_9MICC</name>